<evidence type="ECO:0000313" key="2">
    <source>
        <dbReference type="Proteomes" id="UP000812287"/>
    </source>
</evidence>
<evidence type="ECO:0000313" key="1">
    <source>
        <dbReference type="EMBL" id="KAG7442691.1"/>
    </source>
</evidence>
<sequence>MAEKRELDSSSAELPLAKRIKLARPFLRKYKVLLDEVNAQSLGFLRLLLVNAWKRPPKVQTSFTFSEVPHFMLRNRLGIRTTGNNIIKSRLELRQNSKYYAVDLEPLCQELEVIYVSPTFMQVALHRVCIINEILPSSRTRWRLAQLSAPISLSSPQPRKKTAKPISRLLSKPGLKPVPISI</sequence>
<protein>
    <submittedName>
        <fullName evidence="1">Uncharacterized protein</fullName>
    </submittedName>
</protein>
<dbReference type="OrthoDB" id="2925480at2759"/>
<keyword evidence="2" id="KW-1185">Reference proteome</keyword>
<name>A0A9P7VMJ3_9AGAR</name>
<accession>A0A9P7VMJ3</accession>
<gene>
    <name evidence="1" type="ORF">BT62DRAFT_369748</name>
</gene>
<dbReference type="RefSeq" id="XP_043036191.1">
    <property type="nucleotide sequence ID" value="XM_043180660.1"/>
</dbReference>
<reference evidence="1" key="1">
    <citation type="submission" date="2020-11" db="EMBL/GenBank/DDBJ databases">
        <title>Adaptations for nitrogen fixation in a non-lichenized fungal sporocarp promotes dispersal by wood-feeding termites.</title>
        <authorList>
            <consortium name="DOE Joint Genome Institute"/>
            <person name="Koch R.A."/>
            <person name="Yoon G."/>
            <person name="Arayal U."/>
            <person name="Lail K."/>
            <person name="Amirebrahimi M."/>
            <person name="Labutti K."/>
            <person name="Lipzen A."/>
            <person name="Riley R."/>
            <person name="Barry K."/>
            <person name="Henrissat B."/>
            <person name="Grigoriev I.V."/>
            <person name="Herr J.R."/>
            <person name="Aime M.C."/>
        </authorList>
    </citation>
    <scope>NUCLEOTIDE SEQUENCE</scope>
    <source>
        <strain evidence="1">MCA 3950</strain>
    </source>
</reference>
<comment type="caution">
    <text evidence="1">The sequence shown here is derived from an EMBL/GenBank/DDBJ whole genome shotgun (WGS) entry which is preliminary data.</text>
</comment>
<organism evidence="1 2">
    <name type="scientific">Guyanagaster necrorhizus</name>
    <dbReference type="NCBI Taxonomy" id="856835"/>
    <lineage>
        <taxon>Eukaryota</taxon>
        <taxon>Fungi</taxon>
        <taxon>Dikarya</taxon>
        <taxon>Basidiomycota</taxon>
        <taxon>Agaricomycotina</taxon>
        <taxon>Agaricomycetes</taxon>
        <taxon>Agaricomycetidae</taxon>
        <taxon>Agaricales</taxon>
        <taxon>Marasmiineae</taxon>
        <taxon>Physalacriaceae</taxon>
        <taxon>Guyanagaster</taxon>
    </lineage>
</organism>
<proteinExistence type="predicted"/>
<dbReference type="EMBL" id="MU250549">
    <property type="protein sequence ID" value="KAG7442691.1"/>
    <property type="molecule type" value="Genomic_DNA"/>
</dbReference>
<dbReference type="AlphaFoldDB" id="A0A9P7VMJ3"/>
<dbReference type="GeneID" id="66102956"/>
<dbReference type="Proteomes" id="UP000812287">
    <property type="component" value="Unassembled WGS sequence"/>
</dbReference>